<evidence type="ECO:0000256" key="2">
    <source>
        <dbReference type="SAM" id="SignalP"/>
    </source>
</evidence>
<evidence type="ECO:0000313" key="3">
    <source>
        <dbReference type="EMBL" id="KAL2860423.1"/>
    </source>
</evidence>
<name>A0ABR4L7E2_9EURO</name>
<gene>
    <name evidence="3" type="ORF">BJX68DRAFT_84816</name>
</gene>
<reference evidence="3 4" key="1">
    <citation type="submission" date="2024-07" db="EMBL/GenBank/DDBJ databases">
        <title>Section-level genome sequencing and comparative genomics of Aspergillus sections Usti and Cavernicolus.</title>
        <authorList>
            <consortium name="Lawrence Berkeley National Laboratory"/>
            <person name="Nybo J.L."/>
            <person name="Vesth T.C."/>
            <person name="Theobald S."/>
            <person name="Frisvad J.C."/>
            <person name="Larsen T.O."/>
            <person name="Kjaerboelling I."/>
            <person name="Rothschild-Mancinelli K."/>
            <person name="Lyhne E.K."/>
            <person name="Kogle M.E."/>
            <person name="Barry K."/>
            <person name="Clum A."/>
            <person name="Na H."/>
            <person name="Ledsgaard L."/>
            <person name="Lin J."/>
            <person name="Lipzen A."/>
            <person name="Kuo A."/>
            <person name="Riley R."/>
            <person name="Mondo S."/>
            <person name="LaButti K."/>
            <person name="Haridas S."/>
            <person name="Pangalinan J."/>
            <person name="Salamov A.A."/>
            <person name="Simmons B.A."/>
            <person name="Magnuson J.K."/>
            <person name="Chen J."/>
            <person name="Drula E."/>
            <person name="Henrissat B."/>
            <person name="Wiebenga A."/>
            <person name="Lubbers R.J."/>
            <person name="Gomes A.C."/>
            <person name="Macurrencykelacurrency M.R."/>
            <person name="Stajich J."/>
            <person name="Grigoriev I.V."/>
            <person name="Mortensen U.H."/>
            <person name="De vries R.P."/>
            <person name="Baker S.E."/>
            <person name="Andersen M.R."/>
        </authorList>
    </citation>
    <scope>NUCLEOTIDE SEQUENCE [LARGE SCALE GENOMIC DNA]</scope>
    <source>
        <strain evidence="3 4">CBS 756.74</strain>
    </source>
</reference>
<feature type="compositionally biased region" description="Basic and acidic residues" evidence="1">
    <location>
        <begin position="134"/>
        <end position="145"/>
    </location>
</feature>
<dbReference type="EMBL" id="JBFXLR010000002">
    <property type="protein sequence ID" value="KAL2860423.1"/>
    <property type="molecule type" value="Genomic_DNA"/>
</dbReference>
<evidence type="ECO:0000256" key="1">
    <source>
        <dbReference type="SAM" id="MobiDB-lite"/>
    </source>
</evidence>
<sequence length="169" mass="18056">MMTTFRTLLTHLWITSAFLALAFDPMGVVYEVAHLDRRAGTLGSSAPSVIKTGDSERPFAVAGNTFADYDSAAQRSCNIQFDNCQRAANSGSSFSVSDCQDQQNDCLADPPAAEAGSSSVTAAEDDGSESGTTEPDRPEPDRTESESEPAPLAQTRIPYDSDYDLVCDL</sequence>
<feature type="signal peptide" evidence="2">
    <location>
        <begin position="1"/>
        <end position="22"/>
    </location>
</feature>
<feature type="chain" id="PRO_5047286900" evidence="2">
    <location>
        <begin position="23"/>
        <end position="169"/>
    </location>
</feature>
<feature type="compositionally biased region" description="Polar residues" evidence="1">
    <location>
        <begin position="88"/>
        <end position="105"/>
    </location>
</feature>
<protein>
    <submittedName>
        <fullName evidence="3">Uncharacterized protein</fullName>
    </submittedName>
</protein>
<keyword evidence="2" id="KW-0732">Signal</keyword>
<keyword evidence="4" id="KW-1185">Reference proteome</keyword>
<evidence type="ECO:0000313" key="4">
    <source>
        <dbReference type="Proteomes" id="UP001610444"/>
    </source>
</evidence>
<dbReference type="Proteomes" id="UP001610444">
    <property type="component" value="Unassembled WGS sequence"/>
</dbReference>
<dbReference type="GeneID" id="98165029"/>
<organism evidence="3 4">
    <name type="scientific">Aspergillus pseudodeflectus</name>
    <dbReference type="NCBI Taxonomy" id="176178"/>
    <lineage>
        <taxon>Eukaryota</taxon>
        <taxon>Fungi</taxon>
        <taxon>Dikarya</taxon>
        <taxon>Ascomycota</taxon>
        <taxon>Pezizomycotina</taxon>
        <taxon>Eurotiomycetes</taxon>
        <taxon>Eurotiomycetidae</taxon>
        <taxon>Eurotiales</taxon>
        <taxon>Aspergillaceae</taxon>
        <taxon>Aspergillus</taxon>
        <taxon>Aspergillus subgen. Nidulantes</taxon>
    </lineage>
</organism>
<comment type="caution">
    <text evidence="3">The sequence shown here is derived from an EMBL/GenBank/DDBJ whole genome shotgun (WGS) entry which is preliminary data.</text>
</comment>
<proteinExistence type="predicted"/>
<accession>A0ABR4L7E2</accession>
<feature type="region of interest" description="Disordered" evidence="1">
    <location>
        <begin position="88"/>
        <end position="163"/>
    </location>
</feature>
<dbReference type="RefSeq" id="XP_070905114.1">
    <property type="nucleotide sequence ID" value="XM_071049865.1"/>
</dbReference>